<evidence type="ECO:0008006" key="3">
    <source>
        <dbReference type="Google" id="ProtNLM"/>
    </source>
</evidence>
<dbReference type="Gene3D" id="3.30.200.20">
    <property type="entry name" value="Phosphorylase Kinase, domain 1"/>
    <property type="match status" value="1"/>
</dbReference>
<dbReference type="AlphaFoldDB" id="A0AAD6T1M4"/>
<dbReference type="PANTHER" id="PTHR21310:SF15">
    <property type="entry name" value="AMINOGLYCOSIDE PHOSPHOTRANSFERASE DOMAIN-CONTAINING PROTEIN"/>
    <property type="match status" value="1"/>
</dbReference>
<organism evidence="1 2">
    <name type="scientific">Mycena alexandri</name>
    <dbReference type="NCBI Taxonomy" id="1745969"/>
    <lineage>
        <taxon>Eukaryota</taxon>
        <taxon>Fungi</taxon>
        <taxon>Dikarya</taxon>
        <taxon>Basidiomycota</taxon>
        <taxon>Agaricomycotina</taxon>
        <taxon>Agaricomycetes</taxon>
        <taxon>Agaricomycetidae</taxon>
        <taxon>Agaricales</taxon>
        <taxon>Marasmiineae</taxon>
        <taxon>Mycenaceae</taxon>
        <taxon>Mycena</taxon>
    </lineage>
</organism>
<keyword evidence="2" id="KW-1185">Reference proteome</keyword>
<dbReference type="Proteomes" id="UP001218188">
    <property type="component" value="Unassembled WGS sequence"/>
</dbReference>
<dbReference type="PANTHER" id="PTHR21310">
    <property type="entry name" value="AMINOGLYCOSIDE PHOSPHOTRANSFERASE-RELATED-RELATED"/>
    <property type="match status" value="1"/>
</dbReference>
<name>A0AAD6T1M4_9AGAR</name>
<protein>
    <recommendedName>
        <fullName evidence="3">Aminoglycoside phosphotransferase domain-containing protein</fullName>
    </recommendedName>
</protein>
<evidence type="ECO:0000313" key="1">
    <source>
        <dbReference type="EMBL" id="KAJ7037693.1"/>
    </source>
</evidence>
<accession>A0AAD6T1M4</accession>
<feature type="non-terminal residue" evidence="1">
    <location>
        <position position="196"/>
    </location>
</feature>
<dbReference type="SUPFAM" id="SSF56112">
    <property type="entry name" value="Protein kinase-like (PK-like)"/>
    <property type="match status" value="1"/>
</dbReference>
<dbReference type="InterPro" id="IPR051678">
    <property type="entry name" value="AGP_Transferase"/>
</dbReference>
<proteinExistence type="predicted"/>
<gene>
    <name evidence="1" type="ORF">C8F04DRAFT_952193</name>
</gene>
<evidence type="ECO:0000313" key="2">
    <source>
        <dbReference type="Proteomes" id="UP001218188"/>
    </source>
</evidence>
<reference evidence="1" key="1">
    <citation type="submission" date="2023-03" db="EMBL/GenBank/DDBJ databases">
        <title>Massive genome expansion in bonnet fungi (Mycena s.s.) driven by repeated elements and novel gene families across ecological guilds.</title>
        <authorList>
            <consortium name="Lawrence Berkeley National Laboratory"/>
            <person name="Harder C.B."/>
            <person name="Miyauchi S."/>
            <person name="Viragh M."/>
            <person name="Kuo A."/>
            <person name="Thoen E."/>
            <person name="Andreopoulos B."/>
            <person name="Lu D."/>
            <person name="Skrede I."/>
            <person name="Drula E."/>
            <person name="Henrissat B."/>
            <person name="Morin E."/>
            <person name="Kohler A."/>
            <person name="Barry K."/>
            <person name="LaButti K."/>
            <person name="Morin E."/>
            <person name="Salamov A."/>
            <person name="Lipzen A."/>
            <person name="Mereny Z."/>
            <person name="Hegedus B."/>
            <person name="Baldrian P."/>
            <person name="Stursova M."/>
            <person name="Weitz H."/>
            <person name="Taylor A."/>
            <person name="Grigoriev I.V."/>
            <person name="Nagy L.G."/>
            <person name="Martin F."/>
            <person name="Kauserud H."/>
        </authorList>
    </citation>
    <scope>NUCLEOTIDE SEQUENCE</scope>
    <source>
        <strain evidence="1">CBHHK200</strain>
    </source>
</reference>
<comment type="caution">
    <text evidence="1">The sequence shown here is derived from an EMBL/GenBank/DDBJ whole genome shotgun (WGS) entry which is preliminary data.</text>
</comment>
<sequence length="196" mass="21956">MSVDPWKFPRLVHLPSRVGRKPISIPDITQFSVVTRSLFGVGCTTPTEVYSTSAYNEVSSLPIKWSVPSISAQLFLLDLDLPEHSPHPRRVLARVARDLKTRSDISLESEVATMVYVRHHCAKIPVPTVYGYCPTRDNLIGQPFCIVSFTDGMDMAGVPWEDLPLQTKLIGIRDFAKVVSQLSQLHFKAIGSIYFK</sequence>
<dbReference type="EMBL" id="JARJCM010000035">
    <property type="protein sequence ID" value="KAJ7037693.1"/>
    <property type="molecule type" value="Genomic_DNA"/>
</dbReference>
<dbReference type="InterPro" id="IPR011009">
    <property type="entry name" value="Kinase-like_dom_sf"/>
</dbReference>